<dbReference type="PANTHER" id="PTHR13231:SF3">
    <property type="entry name" value="SMALL RIBOSOMAL SUBUNIT PROTEIN MS31"/>
    <property type="match status" value="1"/>
</dbReference>
<evidence type="ECO:0000256" key="6">
    <source>
        <dbReference type="ARBA" id="ARBA00023274"/>
    </source>
</evidence>
<evidence type="ECO:0000256" key="3">
    <source>
        <dbReference type="ARBA" id="ARBA00022946"/>
    </source>
</evidence>
<keyword evidence="11" id="KW-1185">Reference proteome</keyword>
<reference evidence="10" key="1">
    <citation type="submission" date="2022-12" db="EMBL/GenBank/DDBJ databases">
        <title>Chromosome-level genome assembly of the bean flower thrips Megalurothrips usitatus.</title>
        <authorList>
            <person name="Ma L."/>
            <person name="Liu Q."/>
            <person name="Li H."/>
            <person name="Cai W."/>
        </authorList>
    </citation>
    <scope>NUCLEOTIDE SEQUENCE</scope>
    <source>
        <strain evidence="10">Cailab_2022a</strain>
    </source>
</reference>
<evidence type="ECO:0000256" key="4">
    <source>
        <dbReference type="ARBA" id="ARBA00022980"/>
    </source>
</evidence>
<keyword evidence="3" id="KW-0809">Transit peptide</keyword>
<organism evidence="10 11">
    <name type="scientific">Megalurothrips usitatus</name>
    <name type="common">bean blossom thrips</name>
    <dbReference type="NCBI Taxonomy" id="439358"/>
    <lineage>
        <taxon>Eukaryota</taxon>
        <taxon>Metazoa</taxon>
        <taxon>Ecdysozoa</taxon>
        <taxon>Arthropoda</taxon>
        <taxon>Hexapoda</taxon>
        <taxon>Insecta</taxon>
        <taxon>Pterygota</taxon>
        <taxon>Neoptera</taxon>
        <taxon>Paraneoptera</taxon>
        <taxon>Thysanoptera</taxon>
        <taxon>Terebrantia</taxon>
        <taxon>Thripoidea</taxon>
        <taxon>Thripidae</taxon>
        <taxon>Megalurothrips</taxon>
    </lineage>
</organism>
<comment type="subcellular location">
    <subcellularLocation>
        <location evidence="1">Mitochondrion</location>
    </subcellularLocation>
</comment>
<gene>
    <name evidence="10" type="ORF">ONE63_003136</name>
</gene>
<keyword evidence="4" id="KW-0689">Ribosomal protein</keyword>
<comment type="caution">
    <text evidence="10">The sequence shown here is derived from an EMBL/GenBank/DDBJ whole genome shotgun (WGS) entry which is preliminary data.</text>
</comment>
<feature type="region of interest" description="Disordered" evidence="9">
    <location>
        <begin position="76"/>
        <end position="195"/>
    </location>
</feature>
<evidence type="ECO:0000256" key="2">
    <source>
        <dbReference type="ARBA" id="ARBA00011057"/>
    </source>
</evidence>
<dbReference type="EMBL" id="JAPTSV010000013">
    <property type="protein sequence ID" value="KAJ1521468.1"/>
    <property type="molecule type" value="Genomic_DNA"/>
</dbReference>
<proteinExistence type="inferred from homology"/>
<dbReference type="GO" id="GO:0005763">
    <property type="term" value="C:mitochondrial small ribosomal subunit"/>
    <property type="evidence" value="ECO:0007669"/>
    <property type="project" value="InterPro"/>
</dbReference>
<dbReference type="PANTHER" id="PTHR13231">
    <property type="entry name" value="MITOCHONDRIAL RIBOSOMAL PROTEIN S31"/>
    <property type="match status" value="1"/>
</dbReference>
<dbReference type="InterPro" id="IPR026299">
    <property type="entry name" value="MRP-S31"/>
</dbReference>
<evidence type="ECO:0000256" key="5">
    <source>
        <dbReference type="ARBA" id="ARBA00023128"/>
    </source>
</evidence>
<evidence type="ECO:0000256" key="1">
    <source>
        <dbReference type="ARBA" id="ARBA00004173"/>
    </source>
</evidence>
<comment type="similarity">
    <text evidence="2">Belongs to the mitochondrion-specific ribosomal protein mS31 family.</text>
</comment>
<evidence type="ECO:0000256" key="9">
    <source>
        <dbReference type="SAM" id="MobiDB-lite"/>
    </source>
</evidence>
<dbReference type="GO" id="GO:0003735">
    <property type="term" value="F:structural constituent of ribosome"/>
    <property type="evidence" value="ECO:0007669"/>
    <property type="project" value="InterPro"/>
</dbReference>
<evidence type="ECO:0000256" key="7">
    <source>
        <dbReference type="ARBA" id="ARBA00035133"/>
    </source>
</evidence>
<evidence type="ECO:0000256" key="8">
    <source>
        <dbReference type="ARBA" id="ARBA00035363"/>
    </source>
</evidence>
<dbReference type="AlphaFoldDB" id="A0AAV7XAJ7"/>
<accession>A0AAV7XAJ7</accession>
<evidence type="ECO:0000313" key="10">
    <source>
        <dbReference type="EMBL" id="KAJ1521468.1"/>
    </source>
</evidence>
<keyword evidence="5" id="KW-0496">Mitochondrion</keyword>
<protein>
    <recommendedName>
        <fullName evidence="7">Small ribosomal subunit protein mS31</fullName>
    </recommendedName>
    <alternativeName>
        <fullName evidence="8">28S ribosomal protein S31, mitochondrial</fullName>
    </alternativeName>
</protein>
<feature type="compositionally biased region" description="Basic and acidic residues" evidence="9">
    <location>
        <begin position="105"/>
        <end position="125"/>
    </location>
</feature>
<dbReference type="Proteomes" id="UP001075354">
    <property type="component" value="Chromosome 13"/>
</dbReference>
<sequence length="486" mass="55419">MLSQASKRLLLYRCIGGKFLENDAVCRSFSTGEKRDSLYDKMMRAVLSGKEGKAVKEDKDTQSRFELKEVAPGKKNTIQVESGRPAKIGSEERIKVEKSRRKFSSSKEENQRHSKYQSKEEKEQLDALNMQESSVDLEAALEGISQPSSVPRGRQQRKDTKSSGHGGVRVSDLSEDLDALQEDLDKESSIPRGPKKINFAKKRGEEPRQQIKDMKPGQINIKLVEAAKAVAAESHGDKSVVLDDILGKLDDVFVGMDRHHKGKKQSQKLDLKKQAFPKVDLPSEELDLFKGSENAGGGSPEVAYVDLALNEDKQFVERKRVRSFKTTADLIASETPLNIFDVTQKFTSEPSLKMWSSFEHKELLRITRFEPLNWYDQCIVWTEEGKLWQFPINNEQGMDEEAKVDFTEHLFLDHHIESWCPQEGPIRYFMELVLVGLSKNPFITVKEKVEILEWYHKYFMQHQSLLEEINAFGSVQNPIPVEGQVN</sequence>
<dbReference type="Pfam" id="PF15433">
    <property type="entry name" value="MRP-S31"/>
    <property type="match status" value="1"/>
</dbReference>
<evidence type="ECO:0000313" key="11">
    <source>
        <dbReference type="Proteomes" id="UP001075354"/>
    </source>
</evidence>
<keyword evidence="6" id="KW-0687">Ribonucleoprotein</keyword>
<feature type="region of interest" description="Disordered" evidence="9">
    <location>
        <begin position="51"/>
        <end position="70"/>
    </location>
</feature>
<name>A0AAV7XAJ7_9NEOP</name>
<feature type="compositionally biased region" description="Acidic residues" evidence="9">
    <location>
        <begin position="173"/>
        <end position="185"/>
    </location>
</feature>